<name>A0A915HVW2_ROMCU</name>
<evidence type="ECO:0000313" key="1">
    <source>
        <dbReference type="Proteomes" id="UP000887565"/>
    </source>
</evidence>
<evidence type="ECO:0000313" key="2">
    <source>
        <dbReference type="WBParaSite" id="nRc.2.0.1.t05558-RA"/>
    </source>
</evidence>
<dbReference type="Proteomes" id="UP000887565">
    <property type="component" value="Unplaced"/>
</dbReference>
<reference evidence="2" key="1">
    <citation type="submission" date="2022-11" db="UniProtKB">
        <authorList>
            <consortium name="WormBaseParasite"/>
        </authorList>
    </citation>
    <scope>IDENTIFICATION</scope>
</reference>
<dbReference type="AlphaFoldDB" id="A0A915HVW2"/>
<organism evidence="1 2">
    <name type="scientific">Romanomermis culicivorax</name>
    <name type="common">Nematode worm</name>
    <dbReference type="NCBI Taxonomy" id="13658"/>
    <lineage>
        <taxon>Eukaryota</taxon>
        <taxon>Metazoa</taxon>
        <taxon>Ecdysozoa</taxon>
        <taxon>Nematoda</taxon>
        <taxon>Enoplea</taxon>
        <taxon>Dorylaimia</taxon>
        <taxon>Mermithida</taxon>
        <taxon>Mermithoidea</taxon>
        <taxon>Mermithidae</taxon>
        <taxon>Romanomermis</taxon>
    </lineage>
</organism>
<proteinExistence type="predicted"/>
<accession>A0A915HVW2</accession>
<sequence>LFNFVIPTYSNSITGVKLTELIDLPLIFLAIDFELFLPYCIGDGILKICLFQRVSECSHAKCMDDCNLKGWTAWSNCESHWNQ</sequence>
<keyword evidence="1" id="KW-1185">Reference proteome</keyword>
<protein>
    <submittedName>
        <fullName evidence="2">Ovule protein</fullName>
    </submittedName>
</protein>
<dbReference type="WBParaSite" id="nRc.2.0.1.t05558-RA">
    <property type="protein sequence ID" value="nRc.2.0.1.t05558-RA"/>
    <property type="gene ID" value="nRc.2.0.1.g05558"/>
</dbReference>